<proteinExistence type="predicted"/>
<reference evidence="8 9" key="1">
    <citation type="submission" date="2024-09" db="EMBL/GenBank/DDBJ databases">
        <authorList>
            <person name="Sun Q."/>
            <person name="Mori K."/>
        </authorList>
    </citation>
    <scope>NUCLEOTIDE SEQUENCE [LARGE SCALE GENOMIC DNA]</scope>
    <source>
        <strain evidence="8 9">CCM 3426</strain>
    </source>
</reference>
<feature type="transmembrane region" description="Helical" evidence="5">
    <location>
        <begin position="253"/>
        <end position="278"/>
    </location>
</feature>
<dbReference type="EMBL" id="JBHMEI010000007">
    <property type="protein sequence ID" value="MFB9202421.1"/>
    <property type="molecule type" value="Genomic_DNA"/>
</dbReference>
<feature type="chain" id="PRO_5046869662" evidence="6">
    <location>
        <begin position="20"/>
        <end position="302"/>
    </location>
</feature>
<evidence type="ECO:0000256" key="2">
    <source>
        <dbReference type="ARBA" id="ARBA00022692"/>
    </source>
</evidence>
<comment type="caution">
    <text evidence="8">The sequence shown here is derived from an EMBL/GenBank/DDBJ whole genome shotgun (WGS) entry which is preliminary data.</text>
</comment>
<keyword evidence="4 5" id="KW-0472">Membrane</keyword>
<feature type="signal peptide" evidence="6">
    <location>
        <begin position="1"/>
        <end position="19"/>
    </location>
</feature>
<evidence type="ECO:0000256" key="5">
    <source>
        <dbReference type="SAM" id="Phobius"/>
    </source>
</evidence>
<feature type="transmembrane region" description="Helical" evidence="5">
    <location>
        <begin position="64"/>
        <end position="87"/>
    </location>
</feature>
<accession>A0ABV5ID06</accession>
<evidence type="ECO:0000256" key="4">
    <source>
        <dbReference type="ARBA" id="ARBA00023136"/>
    </source>
</evidence>
<keyword evidence="3 5" id="KW-1133">Transmembrane helix</keyword>
<feature type="transmembrane region" description="Helical" evidence="5">
    <location>
        <begin position="99"/>
        <end position="117"/>
    </location>
</feature>
<feature type="transmembrane region" description="Helical" evidence="5">
    <location>
        <begin position="137"/>
        <end position="157"/>
    </location>
</feature>
<name>A0ABV5ID06_9ACTN</name>
<keyword evidence="2 5" id="KW-0812">Transmembrane</keyword>
<evidence type="ECO:0000256" key="1">
    <source>
        <dbReference type="ARBA" id="ARBA00004141"/>
    </source>
</evidence>
<evidence type="ECO:0000313" key="8">
    <source>
        <dbReference type="EMBL" id="MFB9202421.1"/>
    </source>
</evidence>
<feature type="domain" description="RDD" evidence="7">
    <location>
        <begin position="172"/>
        <end position="288"/>
    </location>
</feature>
<sequence length="302" mass="31605">MSRLSLLAWATALASAAFSTGEIWDLRQQPPAEMHGGMCPASGPAGGLPYLSRLLTPLVGDASALADLAVLYAVPAVLVVAGFLTAGSRPRAPRAGRRVAGLLTLIALASPLGAQYFDFETCQVAAVLSWRWFTEVVAAWGAAELLLLVAAALVLLVTQDDAEPAPADLGARRSAAFVIDYLIVVTLTNLAGLPASECGPLSSDALSCLLLLPVAVTYALSGRTFGKRIARIEVVSATTGGPPRWRGAAVRALVFPGLVLLPGFGVVALVVDGLWWLVDGHPLHDRLSGTTVKRAENDLLWR</sequence>
<evidence type="ECO:0000313" key="9">
    <source>
        <dbReference type="Proteomes" id="UP001589647"/>
    </source>
</evidence>
<dbReference type="InterPro" id="IPR010432">
    <property type="entry name" value="RDD"/>
</dbReference>
<evidence type="ECO:0000256" key="6">
    <source>
        <dbReference type="SAM" id="SignalP"/>
    </source>
</evidence>
<feature type="transmembrane region" description="Helical" evidence="5">
    <location>
        <begin position="201"/>
        <end position="221"/>
    </location>
</feature>
<keyword evidence="6" id="KW-0732">Signal</keyword>
<evidence type="ECO:0000259" key="7">
    <source>
        <dbReference type="Pfam" id="PF06271"/>
    </source>
</evidence>
<dbReference type="Proteomes" id="UP001589647">
    <property type="component" value="Unassembled WGS sequence"/>
</dbReference>
<feature type="transmembrane region" description="Helical" evidence="5">
    <location>
        <begin position="178"/>
        <end position="195"/>
    </location>
</feature>
<evidence type="ECO:0000256" key="3">
    <source>
        <dbReference type="ARBA" id="ARBA00022989"/>
    </source>
</evidence>
<keyword evidence="9" id="KW-1185">Reference proteome</keyword>
<dbReference type="Pfam" id="PF06271">
    <property type="entry name" value="RDD"/>
    <property type="match status" value="1"/>
</dbReference>
<dbReference type="RefSeq" id="WP_189651670.1">
    <property type="nucleotide sequence ID" value="NZ_BMRC01000021.1"/>
</dbReference>
<comment type="subcellular location">
    <subcellularLocation>
        <location evidence="1">Membrane</location>
        <topology evidence="1">Multi-pass membrane protein</topology>
    </subcellularLocation>
</comment>
<protein>
    <submittedName>
        <fullName evidence="8">RDD family protein</fullName>
    </submittedName>
</protein>
<organism evidence="8 9">
    <name type="scientific">Nonomuraea spiralis</name>
    <dbReference type="NCBI Taxonomy" id="46182"/>
    <lineage>
        <taxon>Bacteria</taxon>
        <taxon>Bacillati</taxon>
        <taxon>Actinomycetota</taxon>
        <taxon>Actinomycetes</taxon>
        <taxon>Streptosporangiales</taxon>
        <taxon>Streptosporangiaceae</taxon>
        <taxon>Nonomuraea</taxon>
    </lineage>
</organism>
<gene>
    <name evidence="8" type="ORF">ACFFV7_14575</name>
</gene>